<accession>A0ABP8LUI3</accession>
<proteinExistence type="predicted"/>
<evidence type="ECO:0000313" key="2">
    <source>
        <dbReference type="Proteomes" id="UP001501508"/>
    </source>
</evidence>
<dbReference type="Proteomes" id="UP001501508">
    <property type="component" value="Unassembled WGS sequence"/>
</dbReference>
<comment type="caution">
    <text evidence="1">The sequence shown here is derived from an EMBL/GenBank/DDBJ whole genome shotgun (WGS) entry which is preliminary data.</text>
</comment>
<dbReference type="EMBL" id="BAABEY010000011">
    <property type="protein sequence ID" value="GAA4434785.1"/>
    <property type="molecule type" value="Genomic_DNA"/>
</dbReference>
<name>A0ABP8LUI3_9BACT</name>
<sequence>MKANTSRLTAVRRAAQTSFTQMKHFTFAALVTLLLAGTNVTAQKDSTSTFHVGFIYPLSTNGKAAGEISNRFSFHFLSGYSKNETGFALAGLANIIRNNAEGVQVAGLINQVGGRASGAQIAGIGNYVRDTTRGIQVAGVYNLSGAVDNQVAGVFNHSKGNVRGVQVAGVGNRAVDVNSQIGGFINIARHVSGVQLSGFLNIAESSDYSIGVINLIKNGEKGLGAQLDETMTTTIVFRSGGRKLYSIIGVGYNKRPGGDQYLAMEGGLGANWKFGPMFRLKSEAVSRSLMKSFDDDGVQMVTLRLLPALKVADKLEFFAGPSFSFTYYDKDDDDFNFPFRPVWTREKGDRFNGLNFGWTAGLQVHF</sequence>
<gene>
    <name evidence="1" type="ORF">GCM10023091_10210</name>
</gene>
<organism evidence="1 2">
    <name type="scientific">Ravibacter arvi</name>
    <dbReference type="NCBI Taxonomy" id="2051041"/>
    <lineage>
        <taxon>Bacteria</taxon>
        <taxon>Pseudomonadati</taxon>
        <taxon>Bacteroidota</taxon>
        <taxon>Cytophagia</taxon>
        <taxon>Cytophagales</taxon>
        <taxon>Spirosomataceae</taxon>
        <taxon>Ravibacter</taxon>
    </lineage>
</organism>
<reference evidence="2" key="1">
    <citation type="journal article" date="2019" name="Int. J. Syst. Evol. Microbiol.">
        <title>The Global Catalogue of Microorganisms (GCM) 10K type strain sequencing project: providing services to taxonomists for standard genome sequencing and annotation.</title>
        <authorList>
            <consortium name="The Broad Institute Genomics Platform"/>
            <consortium name="The Broad Institute Genome Sequencing Center for Infectious Disease"/>
            <person name="Wu L."/>
            <person name="Ma J."/>
        </authorList>
    </citation>
    <scope>NUCLEOTIDE SEQUENCE [LARGE SCALE GENOMIC DNA]</scope>
    <source>
        <strain evidence="2">JCM 31920</strain>
    </source>
</reference>
<protein>
    <submittedName>
        <fullName evidence="1">Uncharacterized protein</fullName>
    </submittedName>
</protein>
<evidence type="ECO:0000313" key="1">
    <source>
        <dbReference type="EMBL" id="GAA4434785.1"/>
    </source>
</evidence>
<keyword evidence="2" id="KW-1185">Reference proteome</keyword>